<evidence type="ECO:0000313" key="4">
    <source>
        <dbReference type="Proteomes" id="UP000663852"/>
    </source>
</evidence>
<organism evidence="3 4">
    <name type="scientific">Adineta ricciae</name>
    <name type="common">Rotifer</name>
    <dbReference type="NCBI Taxonomy" id="249248"/>
    <lineage>
        <taxon>Eukaryota</taxon>
        <taxon>Metazoa</taxon>
        <taxon>Spiralia</taxon>
        <taxon>Gnathifera</taxon>
        <taxon>Rotifera</taxon>
        <taxon>Eurotatoria</taxon>
        <taxon>Bdelloidea</taxon>
        <taxon>Adinetida</taxon>
        <taxon>Adinetidae</taxon>
        <taxon>Adineta</taxon>
    </lineage>
</organism>
<dbReference type="OrthoDB" id="10290878at2759"/>
<dbReference type="EMBL" id="CAJNOJ010000797">
    <property type="protein sequence ID" value="CAF1523700.1"/>
    <property type="molecule type" value="Genomic_DNA"/>
</dbReference>
<evidence type="ECO:0000256" key="1">
    <source>
        <dbReference type="SAM" id="Phobius"/>
    </source>
</evidence>
<feature type="transmembrane region" description="Helical" evidence="1">
    <location>
        <begin position="63"/>
        <end position="85"/>
    </location>
</feature>
<dbReference type="AlphaFoldDB" id="A0A815UK09"/>
<gene>
    <name evidence="3" type="ORF">EDS130_LOCUS44055</name>
</gene>
<feature type="signal peptide" evidence="2">
    <location>
        <begin position="1"/>
        <end position="21"/>
    </location>
</feature>
<comment type="caution">
    <text evidence="3">The sequence shown here is derived from an EMBL/GenBank/DDBJ whole genome shotgun (WGS) entry which is preliminary data.</text>
</comment>
<evidence type="ECO:0000313" key="3">
    <source>
        <dbReference type="EMBL" id="CAF1523700.1"/>
    </source>
</evidence>
<accession>A0A815UK09</accession>
<name>A0A815UK09_ADIRI</name>
<protein>
    <submittedName>
        <fullName evidence="3">Uncharacterized protein</fullName>
    </submittedName>
</protein>
<keyword evidence="2" id="KW-0732">Signal</keyword>
<keyword evidence="1" id="KW-0812">Transmembrane</keyword>
<evidence type="ECO:0000256" key="2">
    <source>
        <dbReference type="SAM" id="SignalP"/>
    </source>
</evidence>
<reference evidence="3" key="1">
    <citation type="submission" date="2021-02" db="EMBL/GenBank/DDBJ databases">
        <authorList>
            <person name="Nowell W R."/>
        </authorList>
    </citation>
    <scope>NUCLEOTIDE SEQUENCE</scope>
</reference>
<feature type="chain" id="PRO_5032443232" evidence="2">
    <location>
        <begin position="22"/>
        <end position="105"/>
    </location>
</feature>
<sequence length="105" mass="11753">MVFNFIHLLVLLCLFSTAALASIIDSKPLSPSANVHVDIVNSMAASLQAHARQFHSSWRDYCVVYLMVIVNGLLILACCGLFVFCSYRRLLLQLQTQSPPRVNRT</sequence>
<proteinExistence type="predicted"/>
<dbReference type="Proteomes" id="UP000663852">
    <property type="component" value="Unassembled WGS sequence"/>
</dbReference>
<keyword evidence="1" id="KW-1133">Transmembrane helix</keyword>
<keyword evidence="1" id="KW-0472">Membrane</keyword>